<protein>
    <recommendedName>
        <fullName evidence="4">DUF3267 domain-containing protein</fullName>
    </recommendedName>
</protein>
<accession>A0A0F5JFB3</accession>
<keyword evidence="1" id="KW-1133">Transmembrane helix</keyword>
<dbReference type="InterPro" id="IPR021683">
    <property type="entry name" value="DUF3267"/>
</dbReference>
<proteinExistence type="predicted"/>
<evidence type="ECO:0000313" key="3">
    <source>
        <dbReference type="Proteomes" id="UP000033047"/>
    </source>
</evidence>
<reference evidence="2 3" key="1">
    <citation type="submission" date="2013-04" db="EMBL/GenBank/DDBJ databases">
        <title>The Genome Sequence of Parabacteroides goldsteinii DSM 19448.</title>
        <authorList>
            <consortium name="The Broad Institute Genomics Platform"/>
            <person name="Earl A."/>
            <person name="Ward D."/>
            <person name="Feldgarden M."/>
            <person name="Gevers D."/>
            <person name="Martens E."/>
            <person name="Sakamoto M."/>
            <person name="Benno Y."/>
            <person name="Song Y."/>
            <person name="Liu C."/>
            <person name="Lee J."/>
            <person name="Bolanos M."/>
            <person name="Vaisanen M.L."/>
            <person name="Finegold S.M."/>
            <person name="Walker B."/>
            <person name="Young S."/>
            <person name="Zeng Q."/>
            <person name="Gargeya S."/>
            <person name="Fitzgerald M."/>
            <person name="Haas B."/>
            <person name="Abouelleil A."/>
            <person name="Allen A.W."/>
            <person name="Alvarado L."/>
            <person name="Arachchi H.M."/>
            <person name="Berlin A.M."/>
            <person name="Chapman S.B."/>
            <person name="Gainer-Dewar J."/>
            <person name="Goldberg J."/>
            <person name="Griggs A."/>
            <person name="Gujja S."/>
            <person name="Hansen M."/>
            <person name="Howarth C."/>
            <person name="Imamovic A."/>
            <person name="Ireland A."/>
            <person name="Larimer J."/>
            <person name="McCowan C."/>
            <person name="Murphy C."/>
            <person name="Pearson M."/>
            <person name="Poon T.W."/>
            <person name="Priest M."/>
            <person name="Roberts A."/>
            <person name="Saif S."/>
            <person name="Shea T."/>
            <person name="Sisk P."/>
            <person name="Sykes S."/>
            <person name="Wortman J."/>
            <person name="Nusbaum C."/>
            <person name="Birren B."/>
        </authorList>
    </citation>
    <scope>NUCLEOTIDE SEQUENCE [LARGE SCALE GENOMIC DNA]</scope>
    <source>
        <strain evidence="2 3">DSM 19448</strain>
    </source>
</reference>
<dbReference type="Proteomes" id="UP000033047">
    <property type="component" value="Unassembled WGS sequence"/>
</dbReference>
<dbReference type="RefSeq" id="WP_010800718.1">
    <property type="nucleotide sequence ID" value="NZ_KQ033912.1"/>
</dbReference>
<dbReference type="HOGENOM" id="CLU_1371066_0_0_10"/>
<keyword evidence="1" id="KW-0812">Transmembrane</keyword>
<organism evidence="2 3">
    <name type="scientific">Parabacteroides goldsteinii DSM 19448 = WAL 12034</name>
    <dbReference type="NCBI Taxonomy" id="927665"/>
    <lineage>
        <taxon>Bacteria</taxon>
        <taxon>Pseudomonadati</taxon>
        <taxon>Bacteroidota</taxon>
        <taxon>Bacteroidia</taxon>
        <taxon>Bacteroidales</taxon>
        <taxon>Tannerellaceae</taxon>
        <taxon>Parabacteroides</taxon>
    </lineage>
</organism>
<evidence type="ECO:0008006" key="4">
    <source>
        <dbReference type="Google" id="ProtNLM"/>
    </source>
</evidence>
<dbReference type="AlphaFoldDB" id="A0A0F5JFB3"/>
<feature type="transmembrane region" description="Helical" evidence="1">
    <location>
        <begin position="30"/>
        <end position="50"/>
    </location>
</feature>
<dbReference type="Pfam" id="PF11667">
    <property type="entry name" value="DUF3267"/>
    <property type="match status" value="1"/>
</dbReference>
<feature type="transmembrane region" description="Helical" evidence="1">
    <location>
        <begin position="152"/>
        <end position="172"/>
    </location>
</feature>
<dbReference type="PATRIC" id="fig|927665.4.peg.2462"/>
<evidence type="ECO:0000256" key="1">
    <source>
        <dbReference type="SAM" id="Phobius"/>
    </source>
</evidence>
<comment type="caution">
    <text evidence="2">The sequence shown here is derived from an EMBL/GenBank/DDBJ whole genome shotgun (WGS) entry which is preliminary data.</text>
</comment>
<gene>
    <name evidence="2" type="ORF">HMPREF1535_02393</name>
</gene>
<dbReference type="STRING" id="927665.HMPREF1535_02393"/>
<evidence type="ECO:0000313" key="2">
    <source>
        <dbReference type="EMBL" id="KKB56418.1"/>
    </source>
</evidence>
<feature type="transmembrane region" description="Helical" evidence="1">
    <location>
        <begin position="70"/>
        <end position="96"/>
    </location>
</feature>
<sequence length="199" mass="22324">METKEMNLEGYAHSEGVEVKVSAARVNITILLYLFFFVVGAVVLFNYIWGDGSSYGAGYELGNIARLQALSVKGAIIMALCCLVYTLLQYGLLYWFTGKDRRALHWNTDWKSLGFLVKKPLLLKYYRIALLTPFVLIGLLPFIHGLCTGNDVCFFIGVFCIVGSGADCYYFWKLRSFNGNDKIVDGDESLSATIIKNSY</sequence>
<dbReference type="EMBL" id="AQHV01000011">
    <property type="protein sequence ID" value="KKB56418.1"/>
    <property type="molecule type" value="Genomic_DNA"/>
</dbReference>
<feature type="transmembrane region" description="Helical" evidence="1">
    <location>
        <begin position="125"/>
        <end position="146"/>
    </location>
</feature>
<keyword evidence="1" id="KW-0472">Membrane</keyword>
<name>A0A0F5JFB3_9BACT</name>